<feature type="transmembrane region" description="Helical" evidence="2">
    <location>
        <begin position="7"/>
        <end position="27"/>
    </location>
</feature>
<keyword evidence="2" id="KW-1133">Transmembrane helix</keyword>
<dbReference type="AlphaFoldDB" id="A0A917H858"/>
<keyword evidence="2" id="KW-0472">Membrane</keyword>
<feature type="compositionally biased region" description="Basic and acidic residues" evidence="1">
    <location>
        <begin position="61"/>
        <end position="77"/>
    </location>
</feature>
<sequence>MGMATKVSFTLSFIISLFIAFICGVYFSDEVKSKFNLTNSTTLANDRHESAKAETGQKAASNDEQKTDTVNKPSIEDDKGEESTETSGIGDQSGKEQAVDEPEVTRVTAEDRFSEPNDFQYGINSANGITLTWYVNNLTGKTINYYTVKLSTFNPVGDPSYDEHSKKSTFSLRYVGPIEPEEELGIFKRFTYQGALKSIRIDEVELEYADGTKETVVYDLTTSDSSGLNAS</sequence>
<evidence type="ECO:0000256" key="2">
    <source>
        <dbReference type="SAM" id="Phobius"/>
    </source>
</evidence>
<gene>
    <name evidence="3" type="ORF">GCM10010918_26910</name>
</gene>
<evidence type="ECO:0000313" key="3">
    <source>
        <dbReference type="EMBL" id="GGG70228.1"/>
    </source>
</evidence>
<reference evidence="3 4" key="1">
    <citation type="journal article" date="2014" name="Int. J. Syst. Evol. Microbiol.">
        <title>Complete genome sequence of Corynebacterium casei LMG S-19264T (=DSM 44701T), isolated from a smear-ripened cheese.</title>
        <authorList>
            <consortium name="US DOE Joint Genome Institute (JGI-PGF)"/>
            <person name="Walter F."/>
            <person name="Albersmeier A."/>
            <person name="Kalinowski J."/>
            <person name="Ruckert C."/>
        </authorList>
    </citation>
    <scope>NUCLEOTIDE SEQUENCE [LARGE SCALE GENOMIC DNA]</scope>
    <source>
        <strain evidence="3 4">CGMCC 1.15286</strain>
    </source>
</reference>
<evidence type="ECO:0000256" key="1">
    <source>
        <dbReference type="SAM" id="MobiDB-lite"/>
    </source>
</evidence>
<dbReference type="Proteomes" id="UP000600247">
    <property type="component" value="Unassembled WGS sequence"/>
</dbReference>
<keyword evidence="2" id="KW-0812">Transmembrane</keyword>
<dbReference type="EMBL" id="BMHY01000004">
    <property type="protein sequence ID" value="GGG70228.1"/>
    <property type="molecule type" value="Genomic_DNA"/>
</dbReference>
<keyword evidence="4" id="KW-1185">Reference proteome</keyword>
<name>A0A917H858_9BACL</name>
<organism evidence="3 4">
    <name type="scientific">Paenibacillus radicis</name>
    <name type="common">ex Gao et al. 2016</name>
    <dbReference type="NCBI Taxonomy" id="1737354"/>
    <lineage>
        <taxon>Bacteria</taxon>
        <taxon>Bacillati</taxon>
        <taxon>Bacillota</taxon>
        <taxon>Bacilli</taxon>
        <taxon>Bacillales</taxon>
        <taxon>Paenibacillaceae</taxon>
        <taxon>Paenibacillus</taxon>
    </lineage>
</organism>
<accession>A0A917H858</accession>
<evidence type="ECO:0000313" key="4">
    <source>
        <dbReference type="Proteomes" id="UP000600247"/>
    </source>
</evidence>
<proteinExistence type="predicted"/>
<feature type="region of interest" description="Disordered" evidence="1">
    <location>
        <begin position="47"/>
        <end position="112"/>
    </location>
</feature>
<protein>
    <submittedName>
        <fullName evidence="3">Uncharacterized protein</fullName>
    </submittedName>
</protein>
<comment type="caution">
    <text evidence="3">The sequence shown here is derived from an EMBL/GenBank/DDBJ whole genome shotgun (WGS) entry which is preliminary data.</text>
</comment>